<sequence length="84" mass="10270">MFQYVRESFITIFDDYQQFYVHEKSYTIWVVANHHGKLARVILKHNSIIVLVYSLQRRKKLSVIFHDFHCDMFCILLKFFNILI</sequence>
<reference evidence="1 2" key="1">
    <citation type="journal article" date="2007" name="Virology">
        <title>Sequence and annotation of the 369-kb NY-2A and the 345-kb AR158 viruses that infect Chlorella NC64A.</title>
        <authorList>
            <person name="Fitzgerald L.A."/>
            <person name="Graves M.V."/>
            <person name="Li X."/>
            <person name="Feldblyum T."/>
            <person name="Nierman W.C."/>
            <person name="Van Etten J.L."/>
        </authorList>
    </citation>
    <scope>NUCLEOTIDE SEQUENCE [LARGE SCALE GENOMIC DNA]</scope>
    <source>
        <strain evidence="1 2">NY-2A</strain>
    </source>
</reference>
<name>A7IXH1_PBCVN</name>
<proteinExistence type="predicted"/>
<organismHost>
    <name type="scientific">Chlorella</name>
    <dbReference type="NCBI Taxonomy" id="3071"/>
</organismHost>
<dbReference type="GeneID" id="5659243"/>
<evidence type="ECO:0000313" key="1">
    <source>
        <dbReference type="EMBL" id="ABT15045.1"/>
    </source>
</evidence>
<protein>
    <submittedName>
        <fullName evidence="1">Uncharacterized protein b646R</fullName>
    </submittedName>
</protein>
<accession>A7IXH1</accession>
<dbReference type="EMBL" id="DQ491002">
    <property type="protein sequence ID" value="ABT15045.1"/>
    <property type="molecule type" value="Genomic_DNA"/>
</dbReference>
<dbReference type="Proteomes" id="UP000202419">
    <property type="component" value="Segment"/>
</dbReference>
<dbReference type="KEGG" id="vg:5659243"/>
<gene>
    <name evidence="1" type="primary">b646R</name>
    <name evidence="1" type="ORF">NY2A_b646R</name>
</gene>
<keyword evidence="2" id="KW-1185">Reference proteome</keyword>
<dbReference type="RefSeq" id="YP_001497842.1">
    <property type="nucleotide sequence ID" value="NC_009898.1"/>
</dbReference>
<organism evidence="1 2">
    <name type="scientific">Paramecium bursaria Chlorella virus NY2A</name>
    <name type="common">PBCV-NY2A</name>
    <dbReference type="NCBI Taxonomy" id="46021"/>
    <lineage>
        <taxon>Viruses</taxon>
        <taxon>Varidnaviria</taxon>
        <taxon>Bamfordvirae</taxon>
        <taxon>Nucleocytoviricota</taxon>
        <taxon>Megaviricetes</taxon>
        <taxon>Algavirales</taxon>
        <taxon>Phycodnaviridae</taxon>
        <taxon>Chlorovirus</taxon>
        <taxon>Chlorovirus americanus</taxon>
    </lineage>
</organism>
<evidence type="ECO:0000313" key="2">
    <source>
        <dbReference type="Proteomes" id="UP000202419"/>
    </source>
</evidence>